<dbReference type="PANTHER" id="PTHR14218">
    <property type="entry name" value="PROTEASE S8 TRIPEPTIDYL PEPTIDASE I CLN2"/>
    <property type="match status" value="1"/>
</dbReference>
<keyword evidence="6" id="KW-0106">Calcium</keyword>
<dbReference type="EMBL" id="JAJLJH010000001">
    <property type="protein sequence ID" value="MCK9684572.1"/>
    <property type="molecule type" value="Genomic_DNA"/>
</dbReference>
<evidence type="ECO:0000259" key="10">
    <source>
        <dbReference type="PROSITE" id="PS51695"/>
    </source>
</evidence>
<accession>A0A9X2BXM7</accession>
<name>A0A9X2BXM7_9BURK</name>
<feature type="domain" description="Peptidase S53" evidence="10">
    <location>
        <begin position="224"/>
        <end position="633"/>
    </location>
</feature>
<dbReference type="Pfam" id="PF09286">
    <property type="entry name" value="Pro-kuma_activ"/>
    <property type="match status" value="1"/>
</dbReference>
<feature type="active site" description="Charge relay system" evidence="8">
    <location>
        <position position="293"/>
    </location>
</feature>
<keyword evidence="9" id="KW-0732">Signal</keyword>
<evidence type="ECO:0000256" key="6">
    <source>
        <dbReference type="ARBA" id="ARBA00022837"/>
    </source>
</evidence>
<protein>
    <submittedName>
        <fullName evidence="11">S53 family peptidase</fullName>
    </submittedName>
</protein>
<feature type="signal peptide" evidence="9">
    <location>
        <begin position="1"/>
        <end position="34"/>
    </location>
</feature>
<keyword evidence="7" id="KW-0865">Zymogen</keyword>
<dbReference type="InterPro" id="IPR050819">
    <property type="entry name" value="Tripeptidyl-peptidase_I"/>
</dbReference>
<dbReference type="SMART" id="SM00944">
    <property type="entry name" value="Pro-kuma_activ"/>
    <property type="match status" value="1"/>
</dbReference>
<evidence type="ECO:0000256" key="5">
    <source>
        <dbReference type="ARBA" id="ARBA00022825"/>
    </source>
</evidence>
<evidence type="ECO:0000256" key="3">
    <source>
        <dbReference type="ARBA" id="ARBA00022723"/>
    </source>
</evidence>
<keyword evidence="3" id="KW-0479">Metal-binding</keyword>
<evidence type="ECO:0000256" key="2">
    <source>
        <dbReference type="ARBA" id="ARBA00022670"/>
    </source>
</evidence>
<feature type="chain" id="PRO_5040997502" evidence="9">
    <location>
        <begin position="35"/>
        <end position="633"/>
    </location>
</feature>
<keyword evidence="2 8" id="KW-0645">Protease</keyword>
<dbReference type="GO" id="GO:0046872">
    <property type="term" value="F:metal ion binding"/>
    <property type="evidence" value="ECO:0007669"/>
    <property type="project" value="UniProtKB-KW"/>
</dbReference>
<dbReference type="Gene3D" id="3.40.50.200">
    <property type="entry name" value="Peptidase S8/S53 domain"/>
    <property type="match status" value="1"/>
</dbReference>
<dbReference type="GO" id="GO:0006508">
    <property type="term" value="P:proteolysis"/>
    <property type="evidence" value="ECO:0007669"/>
    <property type="project" value="UniProtKB-KW"/>
</dbReference>
<evidence type="ECO:0000313" key="11">
    <source>
        <dbReference type="EMBL" id="MCK9684572.1"/>
    </source>
</evidence>
<comment type="caution">
    <text evidence="11">The sequence shown here is derived from an EMBL/GenBank/DDBJ whole genome shotgun (WGS) entry which is preliminary data.</text>
</comment>
<evidence type="ECO:0000256" key="1">
    <source>
        <dbReference type="ARBA" id="ARBA00001913"/>
    </source>
</evidence>
<keyword evidence="5 8" id="KW-0720">Serine protease</keyword>
<feature type="active site" description="Charge relay system" evidence="8">
    <location>
        <position position="546"/>
    </location>
</feature>
<feature type="active site" description="Charge relay system" evidence="8">
    <location>
        <position position="297"/>
    </location>
</feature>
<dbReference type="SUPFAM" id="SSF54897">
    <property type="entry name" value="Protease propeptides/inhibitors"/>
    <property type="match status" value="1"/>
</dbReference>
<dbReference type="CDD" id="cd04056">
    <property type="entry name" value="Peptidases_S53"/>
    <property type="match status" value="1"/>
</dbReference>
<dbReference type="InterPro" id="IPR015366">
    <property type="entry name" value="S53_propep"/>
</dbReference>
<dbReference type="RefSeq" id="WP_275680598.1">
    <property type="nucleotide sequence ID" value="NZ_JAJLJH010000001.1"/>
</dbReference>
<dbReference type="Proteomes" id="UP001139353">
    <property type="component" value="Unassembled WGS sequence"/>
</dbReference>
<reference evidence="11" key="1">
    <citation type="submission" date="2021-11" db="EMBL/GenBank/DDBJ databases">
        <title>BS-T2-15 a new species belonging to the Comamonadaceae family isolated from the soil of a French oak forest.</title>
        <authorList>
            <person name="Mieszkin S."/>
            <person name="Alain K."/>
        </authorList>
    </citation>
    <scope>NUCLEOTIDE SEQUENCE</scope>
    <source>
        <strain evidence="11">BS-T2-15</strain>
    </source>
</reference>
<dbReference type="SUPFAM" id="SSF52743">
    <property type="entry name" value="Subtilisin-like"/>
    <property type="match status" value="1"/>
</dbReference>
<evidence type="ECO:0000313" key="12">
    <source>
        <dbReference type="Proteomes" id="UP001139353"/>
    </source>
</evidence>
<dbReference type="PROSITE" id="PS51695">
    <property type="entry name" value="SEDOLISIN"/>
    <property type="match status" value="1"/>
</dbReference>
<keyword evidence="12" id="KW-1185">Reference proteome</keyword>
<evidence type="ECO:0000256" key="7">
    <source>
        <dbReference type="ARBA" id="ARBA00023145"/>
    </source>
</evidence>
<dbReference type="InterPro" id="IPR030400">
    <property type="entry name" value="Sedolisin_dom"/>
</dbReference>
<evidence type="ECO:0000256" key="8">
    <source>
        <dbReference type="PROSITE-ProRule" id="PRU01032"/>
    </source>
</evidence>
<dbReference type="PANTHER" id="PTHR14218:SF15">
    <property type="entry name" value="TRIPEPTIDYL-PEPTIDASE 1"/>
    <property type="match status" value="1"/>
</dbReference>
<dbReference type="InterPro" id="IPR036852">
    <property type="entry name" value="Peptidase_S8/S53_dom_sf"/>
</dbReference>
<keyword evidence="4 8" id="KW-0378">Hydrolase</keyword>
<gene>
    <name evidence="11" type="ORF">LPC04_02500</name>
</gene>
<dbReference type="GO" id="GO:0004252">
    <property type="term" value="F:serine-type endopeptidase activity"/>
    <property type="evidence" value="ECO:0007669"/>
    <property type="project" value="UniProtKB-UniRule"/>
</dbReference>
<evidence type="ECO:0000256" key="9">
    <source>
        <dbReference type="SAM" id="SignalP"/>
    </source>
</evidence>
<organism evidence="11 12">
    <name type="scientific">Scleromatobacter humisilvae</name>
    <dbReference type="NCBI Taxonomy" id="2897159"/>
    <lineage>
        <taxon>Bacteria</taxon>
        <taxon>Pseudomonadati</taxon>
        <taxon>Pseudomonadota</taxon>
        <taxon>Betaproteobacteria</taxon>
        <taxon>Burkholderiales</taxon>
        <taxon>Sphaerotilaceae</taxon>
        <taxon>Scleromatobacter</taxon>
    </lineage>
</organism>
<dbReference type="CDD" id="cd11377">
    <property type="entry name" value="Pro-peptidase_S53"/>
    <property type="match status" value="1"/>
</dbReference>
<dbReference type="GO" id="GO:0008240">
    <property type="term" value="F:tripeptidyl-peptidase activity"/>
    <property type="evidence" value="ECO:0007669"/>
    <property type="project" value="TreeGrafter"/>
</dbReference>
<dbReference type="AlphaFoldDB" id="A0A9X2BXM7"/>
<comment type="caution">
    <text evidence="8">Lacks conserved residue(s) required for the propagation of feature annotation.</text>
</comment>
<proteinExistence type="predicted"/>
<evidence type="ECO:0000256" key="4">
    <source>
        <dbReference type="ARBA" id="ARBA00022801"/>
    </source>
</evidence>
<sequence length="633" mass="65203">MRNMQLGGRVPQAFSALSLAAALALGVAAPQAMAVVIPKVAPVDMGLASPTQVRTLSLGLTPRNSDALDALVESVADPKSPNFRQFITSAGFAAQFGQTPAVVAQVVAYLQSQGFTVTNVHANNLLITFKGTNAQIAATFGTQIHNYTQAGAAFQAPATAAVMPAQIAGVTAGIGGMGNRARPMSYAHTAPMTGPLAGDTMTPAVTAVPAGAGNPVGAWTVKDLAAKYNVNPLYAKGLTGAGKTIGIATLATYSQSDAYAYWAALGLSVDPARITDIVVDPADGAPGTDGDDETTLDVEQSGGLAPGAKMRVYIGPNAGNGFLETFATAIDEDQVDVLSASWGSPEIFYDGDPTLVLMHNTFKQAAVQGIPVIAASGDSGAYDINRNVPYPDCSTLLTVDYPAADPYVLAAGGTSLPNVSAHKHGTVAQPYERPWGGDYLKDYITQWYGLGLYYSTYLPEGGGGGVSVRFARPSYQASLTGVQNSATAQSLLCDGAVTGAGYQDLWDLAPNYAGRNLPDVALNADPASGYVLLYKGAAQGGWGGTSFVAPQLNGLLTLISQDIAPTAGNPKGRMGRPMPKMYAAFKAQGYTAGSPFLPITVGDNDYYKAAPNYNPASGLGSVDFTALDAALTK</sequence>
<comment type="cofactor">
    <cofactor evidence="1">
        <name>Ca(2+)</name>
        <dbReference type="ChEBI" id="CHEBI:29108"/>
    </cofactor>
</comment>